<gene>
    <name evidence="1" type="ORF">QAD02_013067</name>
</gene>
<organism evidence="1 2">
    <name type="scientific">Eretmocerus hayati</name>
    <dbReference type="NCBI Taxonomy" id="131215"/>
    <lineage>
        <taxon>Eukaryota</taxon>
        <taxon>Metazoa</taxon>
        <taxon>Ecdysozoa</taxon>
        <taxon>Arthropoda</taxon>
        <taxon>Hexapoda</taxon>
        <taxon>Insecta</taxon>
        <taxon>Pterygota</taxon>
        <taxon>Neoptera</taxon>
        <taxon>Endopterygota</taxon>
        <taxon>Hymenoptera</taxon>
        <taxon>Apocrita</taxon>
        <taxon>Proctotrupomorpha</taxon>
        <taxon>Chalcidoidea</taxon>
        <taxon>Aphelinidae</taxon>
        <taxon>Aphelininae</taxon>
        <taxon>Eretmocerus</taxon>
    </lineage>
</organism>
<name>A0ACC2P671_9HYME</name>
<accession>A0ACC2P671</accession>
<keyword evidence="2" id="KW-1185">Reference proteome</keyword>
<comment type="caution">
    <text evidence="1">The sequence shown here is derived from an EMBL/GenBank/DDBJ whole genome shotgun (WGS) entry which is preliminary data.</text>
</comment>
<proteinExistence type="predicted"/>
<evidence type="ECO:0000313" key="1">
    <source>
        <dbReference type="EMBL" id="KAJ8677280.1"/>
    </source>
</evidence>
<reference evidence="1" key="1">
    <citation type="submission" date="2023-04" db="EMBL/GenBank/DDBJ databases">
        <title>A chromosome-level genome assembly of the parasitoid wasp Eretmocerus hayati.</title>
        <authorList>
            <person name="Zhong Y."/>
            <person name="Liu S."/>
            <person name="Liu Y."/>
        </authorList>
    </citation>
    <scope>NUCLEOTIDE SEQUENCE</scope>
    <source>
        <strain evidence="1">ZJU_SS_LIU_2023</strain>
    </source>
</reference>
<protein>
    <submittedName>
        <fullName evidence="1">Uncharacterized protein</fullName>
    </submittedName>
</protein>
<dbReference type="Proteomes" id="UP001239111">
    <property type="component" value="Chromosome 2"/>
</dbReference>
<evidence type="ECO:0000313" key="2">
    <source>
        <dbReference type="Proteomes" id="UP001239111"/>
    </source>
</evidence>
<dbReference type="EMBL" id="CM056742">
    <property type="protein sequence ID" value="KAJ8677280.1"/>
    <property type="molecule type" value="Genomic_DNA"/>
</dbReference>
<sequence length="245" mass="27697">MNPRSMTVFGKIWEKLFMDYLGMGLIAGKRFVGILTISFRLVRRFPLALERTGNVQGRYEEEAPGLTIDRLGGRKLATRDDENSPAEQTHQNSGAVLQIQDVADYFSAAILMNPRGRTGNVDNSEILQTIKNNQFMIIGEFEILRAEYRTRGRAEADVAINVTLPSSPLKTLKEIDDFNEQLEDQNHECFCQFLNMRERSFGNHPDFLRHSSTVEQGPQEPAAACEGDACDSREGRAAQRALRER</sequence>